<feature type="compositionally biased region" description="Polar residues" evidence="7">
    <location>
        <begin position="785"/>
        <end position="807"/>
    </location>
</feature>
<feature type="region of interest" description="Disordered" evidence="7">
    <location>
        <begin position="877"/>
        <end position="943"/>
    </location>
</feature>
<gene>
    <name evidence="12" type="ORF">EJ08DRAFT_655839</name>
</gene>
<dbReference type="GO" id="GO:0009927">
    <property type="term" value="F:histidine phosphotransfer kinase activity"/>
    <property type="evidence" value="ECO:0007669"/>
    <property type="project" value="TreeGrafter"/>
</dbReference>
<keyword evidence="5" id="KW-0418">Kinase</keyword>
<dbReference type="PROSITE" id="PS50112">
    <property type="entry name" value="PAS"/>
    <property type="match status" value="1"/>
</dbReference>
<dbReference type="CDD" id="cd17546">
    <property type="entry name" value="REC_hyHK_CKI1_RcsC-like"/>
    <property type="match status" value="1"/>
</dbReference>
<feature type="compositionally biased region" description="Polar residues" evidence="7">
    <location>
        <begin position="1623"/>
        <end position="1635"/>
    </location>
</feature>
<dbReference type="SMART" id="SM00091">
    <property type="entry name" value="PAS"/>
    <property type="match status" value="2"/>
</dbReference>
<feature type="region of interest" description="Disordered" evidence="7">
    <location>
        <begin position="1"/>
        <end position="99"/>
    </location>
</feature>
<feature type="region of interest" description="Disordered" evidence="7">
    <location>
        <begin position="237"/>
        <end position="256"/>
    </location>
</feature>
<dbReference type="InterPro" id="IPR000700">
    <property type="entry name" value="PAS-assoc_C"/>
</dbReference>
<feature type="region of interest" description="Disordered" evidence="7">
    <location>
        <begin position="525"/>
        <end position="546"/>
    </location>
</feature>
<dbReference type="SUPFAM" id="SSF47384">
    <property type="entry name" value="Homodimeric domain of signal transducing histidine kinase"/>
    <property type="match status" value="1"/>
</dbReference>
<feature type="compositionally biased region" description="Polar residues" evidence="7">
    <location>
        <begin position="1567"/>
        <end position="1577"/>
    </location>
</feature>
<feature type="region of interest" description="Disordered" evidence="7">
    <location>
        <begin position="453"/>
        <end position="485"/>
    </location>
</feature>
<dbReference type="Pfam" id="PF00072">
    <property type="entry name" value="Response_reg"/>
    <property type="match status" value="1"/>
</dbReference>
<dbReference type="GO" id="GO:0000155">
    <property type="term" value="F:phosphorelay sensor kinase activity"/>
    <property type="evidence" value="ECO:0007669"/>
    <property type="project" value="InterPro"/>
</dbReference>
<dbReference type="EMBL" id="MU007011">
    <property type="protein sequence ID" value="KAF2436146.1"/>
    <property type="molecule type" value="Genomic_DNA"/>
</dbReference>
<dbReference type="InterPro" id="IPR036890">
    <property type="entry name" value="HATPase_C_sf"/>
</dbReference>
<dbReference type="Gene3D" id="3.30.450.20">
    <property type="entry name" value="PAS domain"/>
    <property type="match status" value="2"/>
</dbReference>
<evidence type="ECO:0000256" key="6">
    <source>
        <dbReference type="PROSITE-ProRule" id="PRU00169"/>
    </source>
</evidence>
<dbReference type="PROSITE" id="PS50110">
    <property type="entry name" value="RESPONSE_REGULATORY"/>
    <property type="match status" value="1"/>
</dbReference>
<dbReference type="SMART" id="SM00387">
    <property type="entry name" value="HATPase_c"/>
    <property type="match status" value="1"/>
</dbReference>
<keyword evidence="13" id="KW-1185">Reference proteome</keyword>
<dbReference type="PROSITE" id="PS50109">
    <property type="entry name" value="HIS_KIN"/>
    <property type="match status" value="1"/>
</dbReference>
<feature type="domain" description="Histidine kinase" evidence="8">
    <location>
        <begin position="1329"/>
        <end position="1553"/>
    </location>
</feature>
<feature type="compositionally biased region" description="Polar residues" evidence="7">
    <location>
        <begin position="965"/>
        <end position="978"/>
    </location>
</feature>
<dbReference type="NCBIfam" id="TIGR00229">
    <property type="entry name" value="sensory_box"/>
    <property type="match status" value="1"/>
</dbReference>
<evidence type="ECO:0000256" key="2">
    <source>
        <dbReference type="ARBA" id="ARBA00012438"/>
    </source>
</evidence>
<evidence type="ECO:0000259" key="10">
    <source>
        <dbReference type="PROSITE" id="PS50112"/>
    </source>
</evidence>
<dbReference type="InterPro" id="IPR003661">
    <property type="entry name" value="HisK_dim/P_dom"/>
</dbReference>
<feature type="domain" description="PAC" evidence="11">
    <location>
        <begin position="1064"/>
        <end position="1116"/>
    </location>
</feature>
<dbReference type="GO" id="GO:0005886">
    <property type="term" value="C:plasma membrane"/>
    <property type="evidence" value="ECO:0007669"/>
    <property type="project" value="TreeGrafter"/>
</dbReference>
<name>A0A9P4U403_9PEZI</name>
<dbReference type="EC" id="2.7.13.3" evidence="2"/>
<comment type="catalytic activity">
    <reaction evidence="1">
        <text>ATP + protein L-histidine = ADP + protein N-phospho-L-histidine.</text>
        <dbReference type="EC" id="2.7.13.3"/>
    </reaction>
</comment>
<dbReference type="FunFam" id="3.40.50.2300:FF:000158">
    <property type="entry name" value="Sensor histidine kinase/response regulator"/>
    <property type="match status" value="1"/>
</dbReference>
<dbReference type="InterPro" id="IPR036097">
    <property type="entry name" value="HisK_dim/P_sf"/>
</dbReference>
<feature type="compositionally biased region" description="Low complexity" evidence="7">
    <location>
        <begin position="1599"/>
        <end position="1614"/>
    </location>
</feature>
<dbReference type="Proteomes" id="UP000800235">
    <property type="component" value="Unassembled WGS sequence"/>
</dbReference>
<feature type="compositionally biased region" description="Polar residues" evidence="7">
    <location>
        <begin position="561"/>
        <end position="572"/>
    </location>
</feature>
<keyword evidence="3 6" id="KW-0597">Phosphoprotein</keyword>
<dbReference type="SUPFAM" id="SSF55785">
    <property type="entry name" value="PYP-like sensor domain (PAS domain)"/>
    <property type="match status" value="2"/>
</dbReference>
<evidence type="ECO:0000256" key="3">
    <source>
        <dbReference type="ARBA" id="ARBA00022553"/>
    </source>
</evidence>
<dbReference type="Gene3D" id="1.10.287.130">
    <property type="match status" value="1"/>
</dbReference>
<feature type="domain" description="PAS" evidence="10">
    <location>
        <begin position="991"/>
        <end position="1061"/>
    </location>
</feature>
<feature type="domain" description="Response regulatory" evidence="9">
    <location>
        <begin position="1895"/>
        <end position="2017"/>
    </location>
</feature>
<feature type="domain" description="PAC" evidence="11">
    <location>
        <begin position="1262"/>
        <end position="1318"/>
    </location>
</feature>
<dbReference type="Gene3D" id="3.30.565.10">
    <property type="entry name" value="Histidine kinase-like ATPase, C-terminal domain"/>
    <property type="match status" value="1"/>
</dbReference>
<dbReference type="Pfam" id="PF08447">
    <property type="entry name" value="PAS_3"/>
    <property type="match status" value="1"/>
</dbReference>
<dbReference type="PRINTS" id="PR00344">
    <property type="entry name" value="BCTRLSENSOR"/>
</dbReference>
<feature type="region of interest" description="Disordered" evidence="7">
    <location>
        <begin position="1191"/>
        <end position="1237"/>
    </location>
</feature>
<dbReference type="InterPro" id="IPR005467">
    <property type="entry name" value="His_kinase_dom"/>
</dbReference>
<reference evidence="12" key="1">
    <citation type="journal article" date="2020" name="Stud. Mycol.">
        <title>101 Dothideomycetes genomes: a test case for predicting lifestyles and emergence of pathogens.</title>
        <authorList>
            <person name="Haridas S."/>
            <person name="Albert R."/>
            <person name="Binder M."/>
            <person name="Bloem J."/>
            <person name="Labutti K."/>
            <person name="Salamov A."/>
            <person name="Andreopoulos B."/>
            <person name="Baker S."/>
            <person name="Barry K."/>
            <person name="Bills G."/>
            <person name="Bluhm B."/>
            <person name="Cannon C."/>
            <person name="Castanera R."/>
            <person name="Culley D."/>
            <person name="Daum C."/>
            <person name="Ezra D."/>
            <person name="Gonzalez J."/>
            <person name="Henrissat B."/>
            <person name="Kuo A."/>
            <person name="Liang C."/>
            <person name="Lipzen A."/>
            <person name="Lutzoni F."/>
            <person name="Magnuson J."/>
            <person name="Mondo S."/>
            <person name="Nolan M."/>
            <person name="Ohm R."/>
            <person name="Pangilinan J."/>
            <person name="Park H.-J."/>
            <person name="Ramirez L."/>
            <person name="Alfaro M."/>
            <person name="Sun H."/>
            <person name="Tritt A."/>
            <person name="Yoshinaga Y."/>
            <person name="Zwiers L.-H."/>
            <person name="Turgeon B."/>
            <person name="Goodwin S."/>
            <person name="Spatafora J."/>
            <person name="Crous P."/>
            <person name="Grigoriev I."/>
        </authorList>
    </citation>
    <scope>NUCLEOTIDE SEQUENCE</scope>
    <source>
        <strain evidence="12">CBS 130266</strain>
    </source>
</reference>
<feature type="compositionally biased region" description="Basic and acidic residues" evidence="7">
    <location>
        <begin position="890"/>
        <end position="903"/>
    </location>
</feature>
<keyword evidence="4" id="KW-0808">Transferase</keyword>
<dbReference type="SMART" id="SM00086">
    <property type="entry name" value="PAC"/>
    <property type="match status" value="2"/>
</dbReference>
<dbReference type="InterPro" id="IPR011006">
    <property type="entry name" value="CheY-like_superfamily"/>
</dbReference>
<dbReference type="InterPro" id="IPR035965">
    <property type="entry name" value="PAS-like_dom_sf"/>
</dbReference>
<feature type="compositionally biased region" description="Low complexity" evidence="7">
    <location>
        <begin position="904"/>
        <end position="932"/>
    </location>
</feature>
<feature type="compositionally biased region" description="Low complexity" evidence="7">
    <location>
        <begin position="600"/>
        <end position="620"/>
    </location>
</feature>
<feature type="region of interest" description="Disordered" evidence="7">
    <location>
        <begin position="558"/>
        <end position="578"/>
    </location>
</feature>
<proteinExistence type="predicted"/>
<protein>
    <recommendedName>
        <fullName evidence="2">histidine kinase</fullName>
        <ecNumber evidence="2">2.7.13.3</ecNumber>
    </recommendedName>
</protein>
<organism evidence="12 13">
    <name type="scientific">Tothia fuscella</name>
    <dbReference type="NCBI Taxonomy" id="1048955"/>
    <lineage>
        <taxon>Eukaryota</taxon>
        <taxon>Fungi</taxon>
        <taxon>Dikarya</taxon>
        <taxon>Ascomycota</taxon>
        <taxon>Pezizomycotina</taxon>
        <taxon>Dothideomycetes</taxon>
        <taxon>Pleosporomycetidae</taxon>
        <taxon>Venturiales</taxon>
        <taxon>Cylindrosympodiaceae</taxon>
        <taxon>Tothia</taxon>
    </lineage>
</organism>
<feature type="compositionally biased region" description="Low complexity" evidence="7">
    <location>
        <begin position="1210"/>
        <end position="1222"/>
    </location>
</feature>
<dbReference type="PANTHER" id="PTHR43047">
    <property type="entry name" value="TWO-COMPONENT HISTIDINE PROTEIN KINASE"/>
    <property type="match status" value="1"/>
</dbReference>
<evidence type="ECO:0000313" key="13">
    <source>
        <dbReference type="Proteomes" id="UP000800235"/>
    </source>
</evidence>
<feature type="region of interest" description="Disordered" evidence="7">
    <location>
        <begin position="1558"/>
        <end position="1579"/>
    </location>
</feature>
<dbReference type="Pfam" id="PF00512">
    <property type="entry name" value="HisKA"/>
    <property type="match status" value="1"/>
</dbReference>
<evidence type="ECO:0000256" key="1">
    <source>
        <dbReference type="ARBA" id="ARBA00000085"/>
    </source>
</evidence>
<evidence type="ECO:0000256" key="5">
    <source>
        <dbReference type="ARBA" id="ARBA00022777"/>
    </source>
</evidence>
<dbReference type="InterPro" id="IPR004358">
    <property type="entry name" value="Sig_transdc_His_kin-like_C"/>
</dbReference>
<comment type="caution">
    <text evidence="12">The sequence shown here is derived from an EMBL/GenBank/DDBJ whole genome shotgun (WGS) entry which is preliminary data.</text>
</comment>
<dbReference type="InterPro" id="IPR001789">
    <property type="entry name" value="Sig_transdc_resp-reg_receiver"/>
</dbReference>
<sequence length="2034" mass="222908">MRASMPTPNKPSPPQTSAPSAPGERSQQLPEHTTVSTPRPALQRKSVSISSSKEELTPGKTPIQEDEQRTPDAKKANAGLAKSGMGGGRDGNARIPPETGDAARLHRLQEAMKLSYHQRAQVMAATQRSNANSGSLAGRRPSPITEESVAMANTISPTLDATFSSPLATGQTTSAASTESAESGKTLRGSVPATPNASVPLRTPSYPFPYVPGTPRIWSSSFHRPFTTLSPTVSAMNVHSDDSSGQQTTSEASTPAVSSVNFLPEGVTPLGEENARFPTPNLYDITLMLNMEPGLQAWWKTVSRVLREFYGAERASLAVPADAGELENVPWGQKATFGAFGPPEVAPVSAPSEIRPRKKEFKLAPQTPGAPLRNVYEEEHDRQSASTPVHIGRPKIMSRHSYAGYEREKTDIAATPTPSGVPERPGLLLRTKSYAPQALSRIDLDGTHLADNLPSITPKQSTPRITSLSFSDPEFSSTGSEKPSGPFTSVLPVLRALNYEDHALLETTGVNRIIERGKVITLTRDYSGDHSSRRKPSASQRSDLTIAVPAAVTATKAPAISNATKSQPNINRQQDKSRLAQDYLARSRVLSAYEEYEQYPSSPWAQSPAPSPAMQADPDANPFFASGSVDEESFSPHGNTPDYSQYGQVEAIGVDKASTIIHIPLMHPLLSQNLPRDLKDRFIGTTPGTQASGETSPQKKAPIAILSFLSPIVPFMPNLTNSLKFLAPHLATSFSNANQYTSAHRQASGILQRRMNAGLRTDSTSFGAESEGLQNLMEAEADTSVFSTSDSITSPSDYSGRSRTSPGGSLIGTPGLEPASQFFKSSVPGTPGHGSEMVDSYFDAKKRSLLPRTGSSGAISQLSLLKVADAPILEQRPKSRRSVVGEEEIDSPKLDKKSREDRSSSGSSKRLESSGSRTVKISSPIRPSIKSTTSEHHDKGERKRHTMLHSYGADFNSTFQSLLATTTPSRSETAPHTTEQGEDIYDMPPPSERLLRTIIDSLPVQIFTAAPGSGALTWVNSKFVAYRGKEPYEIIKDPWLAIHPSDRVPYMEQWQRSLSTGQPFAHKVRLQRFDNVFRWFFVRATPLKDKKQNIVHWAGTYMDIHEQHVAETNAARQQETALSEAKYRTLANSSPQIVFAVTKTHGVTFCNSQWPTYSGQTETQARALGFMDFVHTDDLVKCKLPTINEDGSATVNVPTTLPPEPIRRQSSLSSSDGSSETSKTITSPGANTPPRLPQAKLSQLASAGILKVSRDSDGRPSYSTEVRLRNKEGSYRWHLVRVLLSDPVHDDDEEEEETWYGTCTDINDHKILEQTLKDTMDAKTRFLSNMSHEIRTPLNGITGMVNFLIDSSLSQEQLEHVHIIRNSTEGLRGLINDILDLSKVEAGMITLQPEWMHIRSLIEEVNDLTAAMATGKGLELNYMIAEGVPSMVKGDRFRIRQVLLNVVGNAIKFTNEGEIFVNCEVYEDKDRSEDRICLLFQIMDTGSGFTEKEAEFLFKRFSQIDSSSTKAQSGTGLGLAISMQLVELHGGKMMASSVPGKGSTFTFTLKFNLPSESDHPPLPANSGLVSAVSTPSMTPAVPRTPASYVPALTHVPSLQSHSSFSSDSSSFPSPIRVQHHESATSSGSSDPSIRANSLASVDSHRSSASSLSEVMFAKSQPISLELPAHLRGGRPISLDELDTGSAESINTVRRFDSNESITPMPDETTPIPPARSPLPPPMFSILVVCPLLHSRQATVKHIEMTIPKSSAHHITAPDSLDECKRMLGVIGTESQVLFTHVIVNLNNPEEIITITDAVLRSSSYSGTSLIILTDFQQRKDIEEQAKDYKHMAEDTGRLRWVFKPLKPSKFAVIFDPQKQRELSTDRSQDSAQAVVSNQKQVFDDLRSRLGNKDFRVLLVEDNKTNQMVLLKFLKKVEINVESVFDGLQCTDKVFSKPYGYYSIILCDLHMPNKDGYQTCKDIRKWERRNKFKHLPIIALSANVLGDVYSKCVEAGFNSYVTKPVDFKELSAVMTSFLDPADPSKPHEFMRRKRT</sequence>
<dbReference type="PROSITE" id="PS50113">
    <property type="entry name" value="PAC"/>
    <property type="match status" value="2"/>
</dbReference>
<evidence type="ECO:0000256" key="7">
    <source>
        <dbReference type="SAM" id="MobiDB-lite"/>
    </source>
</evidence>
<dbReference type="Pfam" id="PF02518">
    <property type="entry name" value="HATPase_c"/>
    <property type="match status" value="1"/>
</dbReference>
<dbReference type="CDD" id="cd00130">
    <property type="entry name" value="PAS"/>
    <property type="match status" value="1"/>
</dbReference>
<dbReference type="OrthoDB" id="303614at2759"/>
<feature type="region of interest" description="Disordered" evidence="7">
    <location>
        <begin position="1599"/>
        <end position="1641"/>
    </location>
</feature>
<feature type="compositionally biased region" description="Polar residues" evidence="7">
    <location>
        <begin position="25"/>
        <end position="37"/>
    </location>
</feature>
<dbReference type="InterPro" id="IPR000014">
    <property type="entry name" value="PAS"/>
</dbReference>
<dbReference type="InterPro" id="IPR003594">
    <property type="entry name" value="HATPase_dom"/>
</dbReference>
<feature type="compositionally biased region" description="Basic and acidic residues" evidence="7">
    <location>
        <begin position="66"/>
        <end position="75"/>
    </location>
</feature>
<dbReference type="CDD" id="cd16922">
    <property type="entry name" value="HATPase_EvgS-ArcB-TorS-like"/>
    <property type="match status" value="1"/>
</dbReference>
<evidence type="ECO:0000259" key="9">
    <source>
        <dbReference type="PROSITE" id="PS50110"/>
    </source>
</evidence>
<dbReference type="CDD" id="cd00082">
    <property type="entry name" value="HisKA"/>
    <property type="match status" value="1"/>
</dbReference>
<feature type="compositionally biased region" description="Low complexity" evidence="7">
    <location>
        <begin position="168"/>
        <end position="184"/>
    </location>
</feature>
<dbReference type="Gene3D" id="3.40.50.2300">
    <property type="match status" value="1"/>
</dbReference>
<dbReference type="SMART" id="SM00388">
    <property type="entry name" value="HisKA"/>
    <property type="match status" value="1"/>
</dbReference>
<dbReference type="SUPFAM" id="SSF55874">
    <property type="entry name" value="ATPase domain of HSP90 chaperone/DNA topoisomerase II/histidine kinase"/>
    <property type="match status" value="1"/>
</dbReference>
<accession>A0A9P4U403</accession>
<feature type="region of interest" description="Disordered" evidence="7">
    <location>
        <begin position="965"/>
        <end position="990"/>
    </location>
</feature>
<dbReference type="SMART" id="SM00448">
    <property type="entry name" value="REC"/>
    <property type="match status" value="1"/>
</dbReference>
<dbReference type="InterPro" id="IPR001610">
    <property type="entry name" value="PAC"/>
</dbReference>
<feature type="compositionally biased region" description="Polar residues" evidence="7">
    <location>
        <begin position="454"/>
        <end position="481"/>
    </location>
</feature>
<dbReference type="SUPFAM" id="SSF52172">
    <property type="entry name" value="CheY-like"/>
    <property type="match status" value="1"/>
</dbReference>
<evidence type="ECO:0000259" key="11">
    <source>
        <dbReference type="PROSITE" id="PS50113"/>
    </source>
</evidence>
<dbReference type="InterPro" id="IPR013655">
    <property type="entry name" value="PAS_fold_3"/>
</dbReference>
<evidence type="ECO:0000259" key="8">
    <source>
        <dbReference type="PROSITE" id="PS50109"/>
    </source>
</evidence>
<dbReference type="FunFam" id="3.30.565.10:FF:000010">
    <property type="entry name" value="Sensor histidine kinase RcsC"/>
    <property type="match status" value="1"/>
</dbReference>
<dbReference type="PANTHER" id="PTHR43047:SF74">
    <property type="entry name" value="HISTIDINE KINASE-RELATED"/>
    <property type="match status" value="1"/>
</dbReference>
<feature type="modified residue" description="4-aspartylphosphate" evidence="6">
    <location>
        <position position="1947"/>
    </location>
</feature>
<evidence type="ECO:0000313" key="12">
    <source>
        <dbReference type="EMBL" id="KAF2436146.1"/>
    </source>
</evidence>
<evidence type="ECO:0000256" key="4">
    <source>
        <dbReference type="ARBA" id="ARBA00022679"/>
    </source>
</evidence>
<feature type="region of interest" description="Disordered" evidence="7">
    <location>
        <begin position="600"/>
        <end position="636"/>
    </location>
</feature>
<feature type="region of interest" description="Disordered" evidence="7">
    <location>
        <begin position="160"/>
        <end position="202"/>
    </location>
</feature>
<feature type="region of interest" description="Disordered" evidence="7">
    <location>
        <begin position="785"/>
        <end position="816"/>
    </location>
</feature>